<gene>
    <name evidence="1" type="ORF">Bfra_003100</name>
</gene>
<dbReference type="EMBL" id="JABFCT010000004">
    <property type="protein sequence ID" value="KAF5876694.1"/>
    <property type="molecule type" value="Genomic_DNA"/>
</dbReference>
<dbReference type="AlphaFoldDB" id="A0A8H6B017"/>
<accession>A0A8H6B017</accession>
<comment type="caution">
    <text evidence="1">The sequence shown here is derived from an EMBL/GenBank/DDBJ whole genome shotgun (WGS) entry which is preliminary data.</text>
</comment>
<proteinExistence type="predicted"/>
<reference evidence="1 2" key="1">
    <citation type="journal article" date="2020" name="Phytopathology">
        <title>A high-quality genome resource of Botrytis fragariae, a new and rapidly spreading fungal pathogen causing strawberry gray mold in the U.S.A.</title>
        <authorList>
            <person name="Wu Y."/>
            <person name="Saski C.A."/>
            <person name="Schnabel G."/>
            <person name="Xiao S."/>
            <person name="Hu M."/>
        </authorList>
    </citation>
    <scope>NUCLEOTIDE SEQUENCE [LARGE SCALE GENOMIC DNA]</scope>
    <source>
        <strain evidence="1 2">BVB16</strain>
    </source>
</reference>
<dbReference type="RefSeq" id="XP_037195640.1">
    <property type="nucleotide sequence ID" value="XM_037333512.1"/>
</dbReference>
<name>A0A8H6B017_9HELO</name>
<keyword evidence="2" id="KW-1185">Reference proteome</keyword>
<organism evidence="1 2">
    <name type="scientific">Botrytis fragariae</name>
    <dbReference type="NCBI Taxonomy" id="1964551"/>
    <lineage>
        <taxon>Eukaryota</taxon>
        <taxon>Fungi</taxon>
        <taxon>Dikarya</taxon>
        <taxon>Ascomycota</taxon>
        <taxon>Pezizomycotina</taxon>
        <taxon>Leotiomycetes</taxon>
        <taxon>Helotiales</taxon>
        <taxon>Sclerotiniaceae</taxon>
        <taxon>Botrytis</taxon>
    </lineage>
</organism>
<dbReference type="GeneID" id="59257204"/>
<evidence type="ECO:0000313" key="2">
    <source>
        <dbReference type="Proteomes" id="UP000531561"/>
    </source>
</evidence>
<protein>
    <submittedName>
        <fullName evidence="1">Uncharacterized protein</fullName>
    </submittedName>
</protein>
<evidence type="ECO:0000313" key="1">
    <source>
        <dbReference type="EMBL" id="KAF5876694.1"/>
    </source>
</evidence>
<dbReference type="Proteomes" id="UP000531561">
    <property type="component" value="Unassembled WGS sequence"/>
</dbReference>
<sequence length="76" mass="8953">MKRGSDRLRRLVPGVKKEKKEEWRVLDRITGFQTIDTRPIDKQLYVPKEWYKNEATADIGRLTKPKDIDGLISNIQ</sequence>